<reference evidence="2 3" key="1">
    <citation type="journal article" date="2018" name="Int. J. Syst. Evol. Microbiol.">
        <title>Methylomusa anaerophila gen. nov., sp. nov., an anaerobic methanol-utilizing bacterium isolated from a microbial fuel cell.</title>
        <authorList>
            <person name="Amano N."/>
            <person name="Yamamuro A."/>
            <person name="Miyahara M."/>
            <person name="Kouzuma A."/>
            <person name="Abe T."/>
            <person name="Watanabe K."/>
        </authorList>
    </citation>
    <scope>NUCLEOTIDE SEQUENCE [LARGE SCALE GENOMIC DNA]</scope>
    <source>
        <strain evidence="2 3">MMFC1</strain>
    </source>
</reference>
<dbReference type="RefSeq" id="WP_126308242.1">
    <property type="nucleotide sequence ID" value="NZ_AP018449.1"/>
</dbReference>
<protein>
    <submittedName>
        <fullName evidence="2">Uncharacterized protein</fullName>
    </submittedName>
</protein>
<evidence type="ECO:0000256" key="1">
    <source>
        <dbReference type="SAM" id="MobiDB-lite"/>
    </source>
</evidence>
<dbReference type="EMBL" id="AP018449">
    <property type="protein sequence ID" value="BBB91185.1"/>
    <property type="molecule type" value="Genomic_DNA"/>
</dbReference>
<accession>A0A348AJD7</accession>
<proteinExistence type="predicted"/>
<dbReference type="Proteomes" id="UP000276437">
    <property type="component" value="Chromosome"/>
</dbReference>
<gene>
    <name evidence="2" type="ORF">MAMMFC1_01856</name>
</gene>
<evidence type="ECO:0000313" key="3">
    <source>
        <dbReference type="Proteomes" id="UP000276437"/>
    </source>
</evidence>
<organism evidence="2 3">
    <name type="scientific">Methylomusa anaerophila</name>
    <dbReference type="NCBI Taxonomy" id="1930071"/>
    <lineage>
        <taxon>Bacteria</taxon>
        <taxon>Bacillati</taxon>
        <taxon>Bacillota</taxon>
        <taxon>Negativicutes</taxon>
        <taxon>Selenomonadales</taxon>
        <taxon>Sporomusaceae</taxon>
        <taxon>Methylomusa</taxon>
    </lineage>
</organism>
<dbReference type="KEGG" id="mana:MAMMFC1_01856"/>
<evidence type="ECO:0000313" key="2">
    <source>
        <dbReference type="EMBL" id="BBB91185.1"/>
    </source>
</evidence>
<dbReference type="AlphaFoldDB" id="A0A348AJD7"/>
<name>A0A348AJD7_9FIRM</name>
<dbReference type="OrthoDB" id="1629499at2"/>
<sequence length="109" mass="12001">MTKIKKNLSDDDMLAGWQEEGTFETDPQDETPVRKTAATVKKGTAQDYTSAFFTPELQEAVGKALLELKVKLYNEGIVDFKLKVSSEGKQVILTAVPETPKKKPAGKGR</sequence>
<feature type="region of interest" description="Disordered" evidence="1">
    <location>
        <begin position="1"/>
        <end position="37"/>
    </location>
</feature>
<keyword evidence="3" id="KW-1185">Reference proteome</keyword>